<accession>A0A6A6HMZ3</accession>
<evidence type="ECO:0000256" key="1">
    <source>
        <dbReference type="SAM" id="SignalP"/>
    </source>
</evidence>
<evidence type="ECO:0000313" key="2">
    <source>
        <dbReference type="EMBL" id="KAF2238820.1"/>
    </source>
</evidence>
<dbReference type="InterPro" id="IPR031452">
    <property type="entry name" value="Kre1"/>
</dbReference>
<organism evidence="2 3">
    <name type="scientific">Viridothelium virens</name>
    <name type="common">Speckled blister lichen</name>
    <name type="synonym">Trypethelium virens</name>
    <dbReference type="NCBI Taxonomy" id="1048519"/>
    <lineage>
        <taxon>Eukaryota</taxon>
        <taxon>Fungi</taxon>
        <taxon>Dikarya</taxon>
        <taxon>Ascomycota</taxon>
        <taxon>Pezizomycotina</taxon>
        <taxon>Dothideomycetes</taxon>
        <taxon>Dothideomycetes incertae sedis</taxon>
        <taxon>Trypetheliales</taxon>
        <taxon>Trypetheliaceae</taxon>
        <taxon>Viridothelium</taxon>
    </lineage>
</organism>
<proteinExistence type="predicted"/>
<reference evidence="2" key="1">
    <citation type="journal article" date="2020" name="Stud. Mycol.">
        <title>101 Dothideomycetes genomes: a test case for predicting lifestyles and emergence of pathogens.</title>
        <authorList>
            <person name="Haridas S."/>
            <person name="Albert R."/>
            <person name="Binder M."/>
            <person name="Bloem J."/>
            <person name="Labutti K."/>
            <person name="Salamov A."/>
            <person name="Andreopoulos B."/>
            <person name="Baker S."/>
            <person name="Barry K."/>
            <person name="Bills G."/>
            <person name="Bluhm B."/>
            <person name="Cannon C."/>
            <person name="Castanera R."/>
            <person name="Culley D."/>
            <person name="Daum C."/>
            <person name="Ezra D."/>
            <person name="Gonzalez J."/>
            <person name="Henrissat B."/>
            <person name="Kuo A."/>
            <person name="Liang C."/>
            <person name="Lipzen A."/>
            <person name="Lutzoni F."/>
            <person name="Magnuson J."/>
            <person name="Mondo S."/>
            <person name="Nolan M."/>
            <person name="Ohm R."/>
            <person name="Pangilinan J."/>
            <person name="Park H.-J."/>
            <person name="Ramirez L."/>
            <person name="Alfaro M."/>
            <person name="Sun H."/>
            <person name="Tritt A."/>
            <person name="Yoshinaga Y."/>
            <person name="Zwiers L.-H."/>
            <person name="Turgeon B."/>
            <person name="Goodwin S."/>
            <person name="Spatafora J."/>
            <person name="Crous P."/>
            <person name="Grigoriev I."/>
        </authorList>
    </citation>
    <scope>NUCLEOTIDE SEQUENCE</scope>
    <source>
        <strain evidence="2">Tuck. ex Michener</strain>
    </source>
</reference>
<dbReference type="GO" id="GO:0031505">
    <property type="term" value="P:fungal-type cell wall organization"/>
    <property type="evidence" value="ECO:0007669"/>
    <property type="project" value="InterPro"/>
</dbReference>
<keyword evidence="3" id="KW-1185">Reference proteome</keyword>
<feature type="signal peptide" evidence="1">
    <location>
        <begin position="1"/>
        <end position="19"/>
    </location>
</feature>
<feature type="chain" id="PRO_5025399692" evidence="1">
    <location>
        <begin position="20"/>
        <end position="169"/>
    </location>
</feature>
<gene>
    <name evidence="2" type="ORF">EV356DRAFT_572880</name>
</gene>
<protein>
    <submittedName>
        <fullName evidence="2">Uncharacterized protein</fullName>
    </submittedName>
</protein>
<evidence type="ECO:0000313" key="3">
    <source>
        <dbReference type="Proteomes" id="UP000800092"/>
    </source>
</evidence>
<name>A0A6A6HMZ3_VIRVR</name>
<keyword evidence="1" id="KW-0732">Signal</keyword>
<sequence>MRLSKTIVLILPALAAASAISPCRHVGDASSTQETIDSISSSEVAPLPTSIAEEHSLELRQAVTPGAAPAAAATIATQPNPVTTEWIPSEVAPGSTPYVQVVYTQTFASVPSQAPSAASGEVGLGTITGQVGALRTTTAEKDSGVGSLRSGGWSLTMMVGAATVFGILL</sequence>
<dbReference type="EMBL" id="ML991774">
    <property type="protein sequence ID" value="KAF2238820.1"/>
    <property type="molecule type" value="Genomic_DNA"/>
</dbReference>
<dbReference type="OrthoDB" id="5406216at2759"/>
<dbReference type="Proteomes" id="UP000800092">
    <property type="component" value="Unassembled WGS sequence"/>
</dbReference>
<dbReference type="Pfam" id="PF17056">
    <property type="entry name" value="KRE1"/>
    <property type="match status" value="1"/>
</dbReference>
<dbReference type="AlphaFoldDB" id="A0A6A6HMZ3"/>